<feature type="compositionally biased region" description="Basic and acidic residues" evidence="12">
    <location>
        <begin position="320"/>
        <end position="334"/>
    </location>
</feature>
<dbReference type="InterPro" id="IPR002401">
    <property type="entry name" value="Cyt_P450_E_grp-I"/>
</dbReference>
<keyword evidence="8" id="KW-0560">Oxidoreductase</keyword>
<name>A0AAD2E792_9LAMI</name>
<dbReference type="GO" id="GO:0020037">
    <property type="term" value="F:heme binding"/>
    <property type="evidence" value="ECO:0007669"/>
    <property type="project" value="InterPro"/>
</dbReference>
<dbReference type="Gene3D" id="1.10.630.10">
    <property type="entry name" value="Cytochrome P450"/>
    <property type="match status" value="1"/>
</dbReference>
<evidence type="ECO:0000256" key="10">
    <source>
        <dbReference type="ARBA" id="ARBA00023033"/>
    </source>
</evidence>
<dbReference type="GO" id="GO:0016020">
    <property type="term" value="C:membrane"/>
    <property type="evidence" value="ECO:0007669"/>
    <property type="project" value="UniProtKB-SubCell"/>
</dbReference>
<protein>
    <recommendedName>
        <fullName evidence="15">Cytochrome P450</fullName>
    </recommendedName>
</protein>
<evidence type="ECO:0000256" key="6">
    <source>
        <dbReference type="ARBA" id="ARBA00022723"/>
    </source>
</evidence>
<keyword evidence="11" id="KW-0472">Membrane</keyword>
<feature type="compositionally biased region" description="Acidic residues" evidence="12">
    <location>
        <begin position="420"/>
        <end position="429"/>
    </location>
</feature>
<feature type="compositionally biased region" description="Acidic residues" evidence="12">
    <location>
        <begin position="393"/>
        <end position="404"/>
    </location>
</feature>
<evidence type="ECO:0000256" key="11">
    <source>
        <dbReference type="ARBA" id="ARBA00023136"/>
    </source>
</evidence>
<evidence type="ECO:0000256" key="1">
    <source>
        <dbReference type="ARBA" id="ARBA00001971"/>
    </source>
</evidence>
<dbReference type="GO" id="GO:0004497">
    <property type="term" value="F:monooxygenase activity"/>
    <property type="evidence" value="ECO:0007669"/>
    <property type="project" value="UniProtKB-KW"/>
</dbReference>
<dbReference type="InterPro" id="IPR001128">
    <property type="entry name" value="Cyt_P450"/>
</dbReference>
<dbReference type="EMBL" id="OU503050">
    <property type="protein sequence ID" value="CAI9777326.1"/>
    <property type="molecule type" value="Genomic_DNA"/>
</dbReference>
<organism evidence="13 14">
    <name type="scientific">Fraxinus pennsylvanica</name>
    <dbReference type="NCBI Taxonomy" id="56036"/>
    <lineage>
        <taxon>Eukaryota</taxon>
        <taxon>Viridiplantae</taxon>
        <taxon>Streptophyta</taxon>
        <taxon>Embryophyta</taxon>
        <taxon>Tracheophyta</taxon>
        <taxon>Spermatophyta</taxon>
        <taxon>Magnoliopsida</taxon>
        <taxon>eudicotyledons</taxon>
        <taxon>Gunneridae</taxon>
        <taxon>Pentapetalae</taxon>
        <taxon>asterids</taxon>
        <taxon>lamiids</taxon>
        <taxon>Lamiales</taxon>
        <taxon>Oleaceae</taxon>
        <taxon>Oleeae</taxon>
        <taxon>Fraxinus</taxon>
    </lineage>
</organism>
<comment type="similarity">
    <text evidence="3">Belongs to the cytochrome P450 family.</text>
</comment>
<comment type="subcellular location">
    <subcellularLocation>
        <location evidence="2">Membrane</location>
        <topology evidence="2">Single-pass membrane protein</topology>
    </subcellularLocation>
</comment>
<dbReference type="Pfam" id="PF00067">
    <property type="entry name" value="p450"/>
    <property type="match status" value="1"/>
</dbReference>
<dbReference type="SUPFAM" id="SSF48264">
    <property type="entry name" value="Cytochrome P450"/>
    <property type="match status" value="1"/>
</dbReference>
<feature type="compositionally biased region" description="Acidic residues" evidence="12">
    <location>
        <begin position="355"/>
        <end position="370"/>
    </location>
</feature>
<feature type="compositionally biased region" description="Acidic residues" evidence="12">
    <location>
        <begin position="335"/>
        <end position="347"/>
    </location>
</feature>
<dbReference type="PANTHER" id="PTHR47955:SF22">
    <property type="entry name" value="CYTOCHROME P450 83B1-LIKE"/>
    <property type="match status" value="1"/>
</dbReference>
<dbReference type="PANTHER" id="PTHR47955">
    <property type="entry name" value="CYTOCHROME P450 FAMILY 71 PROTEIN"/>
    <property type="match status" value="1"/>
</dbReference>
<evidence type="ECO:0008006" key="15">
    <source>
        <dbReference type="Google" id="ProtNLM"/>
    </source>
</evidence>
<keyword evidence="14" id="KW-1185">Reference proteome</keyword>
<evidence type="ECO:0000256" key="2">
    <source>
        <dbReference type="ARBA" id="ARBA00004167"/>
    </source>
</evidence>
<accession>A0AAD2E792</accession>
<dbReference type="GO" id="GO:0005506">
    <property type="term" value="F:iron ion binding"/>
    <property type="evidence" value="ECO:0007669"/>
    <property type="project" value="InterPro"/>
</dbReference>
<evidence type="ECO:0000256" key="8">
    <source>
        <dbReference type="ARBA" id="ARBA00023002"/>
    </source>
</evidence>
<keyword evidence="6" id="KW-0479">Metal-binding</keyword>
<gene>
    <name evidence="13" type="ORF">FPE_LOCUS24756</name>
</gene>
<feature type="compositionally biased region" description="Basic and acidic residues" evidence="12">
    <location>
        <begin position="406"/>
        <end position="419"/>
    </location>
</feature>
<proteinExistence type="inferred from homology"/>
<evidence type="ECO:0000256" key="5">
    <source>
        <dbReference type="ARBA" id="ARBA00022692"/>
    </source>
</evidence>
<feature type="compositionally biased region" description="Basic and acidic residues" evidence="12">
    <location>
        <begin position="378"/>
        <end position="392"/>
    </location>
</feature>
<sequence>MLFPYILTKQISRKSIHPPGPLGLPFIGNLHQFDKAKPHLYLWKLSQKYGPLAYLKLGSMPVLVVSTAKMAKEFLQNQDFVFCSRPQVLGQQKLSYNGLDIAFSPYNEHWKEMRKICVHHLFSHKQVLSFRPIREDEISHMVNKISKLAFSSELVNLSKIAMSLASNLIFRVAFGTRYDDEEYEKKRFERLVTEAQALMVGFYFSDYFPLLGWLDKFTKKSDRLEKNCKELDLFYQELIDHHLNPTRPKENDILDLLLKLKDQNSSSINLTWDHIKALLMDLFVAGTDTAQIPGQLLVLGLAQTLVLALVLVDFYSGTREGPRGRFEEDPKEEPYYESDSEPENELEYEPRAEPEPEDEPGFELDTELEVDFYSGTREGPRGRFEEDPKEESYYESDSEPENEPEYVPRAEPEPEHEPGFELDPELEVD</sequence>
<keyword evidence="5" id="KW-0812">Transmembrane</keyword>
<keyword evidence="10" id="KW-0503">Monooxygenase</keyword>
<keyword evidence="4" id="KW-0349">Heme</keyword>
<keyword evidence="7" id="KW-1133">Transmembrane helix</keyword>
<keyword evidence="9" id="KW-0408">Iron</keyword>
<evidence type="ECO:0000313" key="14">
    <source>
        <dbReference type="Proteomes" id="UP000834106"/>
    </source>
</evidence>
<evidence type="ECO:0000256" key="3">
    <source>
        <dbReference type="ARBA" id="ARBA00010617"/>
    </source>
</evidence>
<dbReference type="AlphaFoldDB" id="A0AAD2E792"/>
<dbReference type="PRINTS" id="PR00463">
    <property type="entry name" value="EP450I"/>
</dbReference>
<evidence type="ECO:0000256" key="12">
    <source>
        <dbReference type="SAM" id="MobiDB-lite"/>
    </source>
</evidence>
<evidence type="ECO:0000256" key="7">
    <source>
        <dbReference type="ARBA" id="ARBA00022989"/>
    </source>
</evidence>
<evidence type="ECO:0000313" key="13">
    <source>
        <dbReference type="EMBL" id="CAI9777326.1"/>
    </source>
</evidence>
<dbReference type="GO" id="GO:0016705">
    <property type="term" value="F:oxidoreductase activity, acting on paired donors, with incorporation or reduction of molecular oxygen"/>
    <property type="evidence" value="ECO:0007669"/>
    <property type="project" value="InterPro"/>
</dbReference>
<feature type="region of interest" description="Disordered" evidence="12">
    <location>
        <begin position="320"/>
        <end position="429"/>
    </location>
</feature>
<dbReference type="Proteomes" id="UP000834106">
    <property type="component" value="Chromosome 15"/>
</dbReference>
<comment type="cofactor">
    <cofactor evidence="1">
        <name>heme</name>
        <dbReference type="ChEBI" id="CHEBI:30413"/>
    </cofactor>
</comment>
<reference evidence="13" key="1">
    <citation type="submission" date="2023-05" db="EMBL/GenBank/DDBJ databases">
        <authorList>
            <person name="Huff M."/>
        </authorList>
    </citation>
    <scope>NUCLEOTIDE SEQUENCE</scope>
</reference>
<evidence type="ECO:0000256" key="4">
    <source>
        <dbReference type="ARBA" id="ARBA00022617"/>
    </source>
</evidence>
<evidence type="ECO:0000256" key="9">
    <source>
        <dbReference type="ARBA" id="ARBA00023004"/>
    </source>
</evidence>
<dbReference type="InterPro" id="IPR036396">
    <property type="entry name" value="Cyt_P450_sf"/>
</dbReference>